<gene>
    <name evidence="1" type="ORF">NCTC11421_00710</name>
</gene>
<organism evidence="1">
    <name type="scientific">Neisseria gonorrhoeae</name>
    <dbReference type="NCBI Taxonomy" id="485"/>
    <lineage>
        <taxon>Bacteria</taxon>
        <taxon>Pseudomonadati</taxon>
        <taxon>Pseudomonadota</taxon>
        <taxon>Betaproteobacteria</taxon>
        <taxon>Neisseriales</taxon>
        <taxon>Neisseriaceae</taxon>
        <taxon>Neisseria</taxon>
    </lineage>
</organism>
<dbReference type="AlphaFoldDB" id="A0A378VUB9"/>
<name>A0A378VUB9_NEIGO</name>
<accession>A0A378VUB9</accession>
<reference evidence="1" key="1">
    <citation type="submission" date="2018-06" db="EMBL/GenBank/DDBJ databases">
        <authorList>
            <consortium name="Pathogen Informatics"/>
            <person name="Doyle S."/>
        </authorList>
    </citation>
    <scope>NUCLEOTIDE SEQUENCE [LARGE SCALE GENOMIC DNA]</scope>
    <source>
        <strain evidence="1">NCTC11421</strain>
    </source>
</reference>
<proteinExistence type="predicted"/>
<evidence type="ECO:0000313" key="1">
    <source>
        <dbReference type="EMBL" id="SUA20617.1"/>
    </source>
</evidence>
<protein>
    <submittedName>
        <fullName evidence="1">Uncharacterized protein</fullName>
    </submittedName>
</protein>
<sequence length="79" mass="9486">MKGLNHVYFYTVNPEHVYFPKAYIMKVFKDKGYESQCITTVSFYICNPTLKQKTENEAYEYGRLFVKELMHKECNRESL</sequence>
<dbReference type="EMBL" id="UGRI01000001">
    <property type="protein sequence ID" value="SUA20617.1"/>
    <property type="molecule type" value="Genomic_DNA"/>
</dbReference>